<comment type="caution">
    <text evidence="1">The sequence shown here is derived from an EMBL/GenBank/DDBJ whole genome shotgun (WGS) entry which is preliminary data.</text>
</comment>
<dbReference type="SUPFAM" id="SSF52047">
    <property type="entry name" value="RNI-like"/>
    <property type="match status" value="1"/>
</dbReference>
<dbReference type="EMBL" id="CATQJA010002710">
    <property type="protein sequence ID" value="CAJ0587287.1"/>
    <property type="molecule type" value="Genomic_DNA"/>
</dbReference>
<dbReference type="SMART" id="SM00367">
    <property type="entry name" value="LRR_CC"/>
    <property type="match status" value="4"/>
</dbReference>
<feature type="non-terminal residue" evidence="1">
    <location>
        <position position="375"/>
    </location>
</feature>
<proteinExistence type="predicted"/>
<dbReference type="Pfam" id="PF13516">
    <property type="entry name" value="LRR_6"/>
    <property type="match status" value="1"/>
</dbReference>
<evidence type="ECO:0000313" key="2">
    <source>
        <dbReference type="Proteomes" id="UP001177023"/>
    </source>
</evidence>
<reference evidence="1" key="1">
    <citation type="submission" date="2023-06" db="EMBL/GenBank/DDBJ databases">
        <authorList>
            <person name="Delattre M."/>
        </authorList>
    </citation>
    <scope>NUCLEOTIDE SEQUENCE</scope>
    <source>
        <strain evidence="1">AF72</strain>
    </source>
</reference>
<dbReference type="PANTHER" id="PTHR13318:SF190">
    <property type="entry name" value="PARTNER OF PAIRED, ISOFORM B"/>
    <property type="match status" value="1"/>
</dbReference>
<gene>
    <name evidence="1" type="ORF">MSPICULIGERA_LOCUS25263</name>
</gene>
<dbReference type="GO" id="GO:0031146">
    <property type="term" value="P:SCF-dependent proteasomal ubiquitin-dependent protein catabolic process"/>
    <property type="evidence" value="ECO:0007669"/>
    <property type="project" value="TreeGrafter"/>
</dbReference>
<organism evidence="1 2">
    <name type="scientific">Mesorhabditis spiculigera</name>
    <dbReference type="NCBI Taxonomy" id="96644"/>
    <lineage>
        <taxon>Eukaryota</taxon>
        <taxon>Metazoa</taxon>
        <taxon>Ecdysozoa</taxon>
        <taxon>Nematoda</taxon>
        <taxon>Chromadorea</taxon>
        <taxon>Rhabditida</taxon>
        <taxon>Rhabditina</taxon>
        <taxon>Rhabditomorpha</taxon>
        <taxon>Rhabditoidea</taxon>
        <taxon>Rhabditidae</taxon>
        <taxon>Mesorhabditinae</taxon>
        <taxon>Mesorhabditis</taxon>
    </lineage>
</organism>
<sequence>MTCRALYRLVSQHKSSFRSLDTMRPEYETLNEEILTGLLEATGPRLSMLSLGVRTPEDDEPFGNHRKALPPSLHLIPYHSILIREKSWLTRLHLHRMVLSLGALMAFRDFADTLKELIISGCSFEDCNVEGAELVEKSLVSLVAKCTQLAHLHIDGALEGNHWMVMTSRLLEVLPSTVSRVHISIQGALDIRHPEVLGRLNVEELGLTHNALRSSHLDYLRQMKSLQSLDLSHSQFIDDFSAIAEIPTLRRLYLGSCTRLSDDALMAICLGCPRLSLLHIPLCHQIGSTALQHIRFLFELENISLRGLSRVSAHLIFCLNGLPNLQEVDISDCYQLTLSDIELLCEAPAIRLIDIRGIRLPSHTFPPNIRVLRDL</sequence>
<dbReference type="InterPro" id="IPR001611">
    <property type="entry name" value="Leu-rich_rpt"/>
</dbReference>
<dbReference type="PANTHER" id="PTHR13318">
    <property type="entry name" value="PARTNER OF PAIRED, ISOFORM B-RELATED"/>
    <property type="match status" value="1"/>
</dbReference>
<accession>A0AA36GIT8</accession>
<name>A0AA36GIT8_9BILA</name>
<dbReference type="AlphaFoldDB" id="A0AA36GIT8"/>
<protein>
    <submittedName>
        <fullName evidence="1">Uncharacterized protein</fullName>
    </submittedName>
</protein>
<keyword evidence="2" id="KW-1185">Reference proteome</keyword>
<dbReference type="InterPro" id="IPR032675">
    <property type="entry name" value="LRR_dom_sf"/>
</dbReference>
<dbReference type="InterPro" id="IPR006553">
    <property type="entry name" value="Leu-rich_rpt_Cys-con_subtyp"/>
</dbReference>
<evidence type="ECO:0000313" key="1">
    <source>
        <dbReference type="EMBL" id="CAJ0587287.1"/>
    </source>
</evidence>
<dbReference type="Gene3D" id="3.80.10.10">
    <property type="entry name" value="Ribonuclease Inhibitor"/>
    <property type="match status" value="1"/>
</dbReference>
<dbReference type="Proteomes" id="UP001177023">
    <property type="component" value="Unassembled WGS sequence"/>
</dbReference>
<dbReference type="GO" id="GO:0019005">
    <property type="term" value="C:SCF ubiquitin ligase complex"/>
    <property type="evidence" value="ECO:0007669"/>
    <property type="project" value="TreeGrafter"/>
</dbReference>